<dbReference type="GO" id="GO:0005506">
    <property type="term" value="F:iron ion binding"/>
    <property type="evidence" value="ECO:0007669"/>
    <property type="project" value="InterPro"/>
</dbReference>
<protein>
    <submittedName>
        <fullName evidence="8">Cytochrome P450</fullName>
    </submittedName>
</protein>
<dbReference type="PRINTS" id="PR00359">
    <property type="entry name" value="BP450"/>
</dbReference>
<evidence type="ECO:0000256" key="3">
    <source>
        <dbReference type="ARBA" id="ARBA00022723"/>
    </source>
</evidence>
<dbReference type="EMBL" id="SNXK01000001">
    <property type="protein sequence ID" value="TDP41083.1"/>
    <property type="molecule type" value="Genomic_DNA"/>
</dbReference>
<evidence type="ECO:0000256" key="5">
    <source>
        <dbReference type="ARBA" id="ARBA00023004"/>
    </source>
</evidence>
<keyword evidence="5 7" id="KW-0408">Iron</keyword>
<dbReference type="InterPro" id="IPR002397">
    <property type="entry name" value="Cyt_P450_B"/>
</dbReference>
<dbReference type="PANTHER" id="PTHR46696">
    <property type="entry name" value="P450, PUTATIVE (EUROFUNG)-RELATED"/>
    <property type="match status" value="1"/>
</dbReference>
<keyword evidence="6 7" id="KW-0503">Monooxygenase</keyword>
<evidence type="ECO:0000313" key="9">
    <source>
        <dbReference type="Proteomes" id="UP000295087"/>
    </source>
</evidence>
<reference evidence="8 9" key="1">
    <citation type="submission" date="2019-03" db="EMBL/GenBank/DDBJ databases">
        <title>Genomic Encyclopedia of Type Strains, Phase IV (KMG-IV): sequencing the most valuable type-strain genomes for metagenomic binning, comparative biology and taxonomic classification.</title>
        <authorList>
            <person name="Goeker M."/>
        </authorList>
    </citation>
    <scope>NUCLEOTIDE SEQUENCE [LARGE SCALE GENOMIC DNA]</scope>
    <source>
        <strain evidence="8 9">DSM 44496</strain>
    </source>
</reference>
<accession>A0A4R6PSB2</accession>
<dbReference type="Gene3D" id="1.10.630.10">
    <property type="entry name" value="Cytochrome P450"/>
    <property type="match status" value="1"/>
</dbReference>
<keyword evidence="4 7" id="KW-0560">Oxidoreductase</keyword>
<comment type="similarity">
    <text evidence="1 7">Belongs to the cytochrome P450 family.</text>
</comment>
<evidence type="ECO:0000313" key="8">
    <source>
        <dbReference type="EMBL" id="TDP41083.1"/>
    </source>
</evidence>
<name>A0A4R6PSB2_NOCIG</name>
<dbReference type="GO" id="GO:0004497">
    <property type="term" value="F:monooxygenase activity"/>
    <property type="evidence" value="ECO:0007669"/>
    <property type="project" value="UniProtKB-KW"/>
</dbReference>
<comment type="caution">
    <text evidence="8">The sequence shown here is derived from an EMBL/GenBank/DDBJ whole genome shotgun (WGS) entry which is preliminary data.</text>
</comment>
<dbReference type="GO" id="GO:0020037">
    <property type="term" value="F:heme binding"/>
    <property type="evidence" value="ECO:0007669"/>
    <property type="project" value="InterPro"/>
</dbReference>
<dbReference type="InterPro" id="IPR036396">
    <property type="entry name" value="Cyt_P450_sf"/>
</dbReference>
<dbReference type="SUPFAM" id="SSF48264">
    <property type="entry name" value="Cytochrome P450"/>
    <property type="match status" value="1"/>
</dbReference>
<dbReference type="Pfam" id="PF00067">
    <property type="entry name" value="p450"/>
    <property type="match status" value="2"/>
</dbReference>
<gene>
    <name evidence="8" type="ORF">DFR75_101181</name>
</gene>
<dbReference type="AlphaFoldDB" id="A0A4R6PSB2"/>
<keyword evidence="9" id="KW-1185">Reference proteome</keyword>
<dbReference type="PROSITE" id="PS00086">
    <property type="entry name" value="CYTOCHROME_P450"/>
    <property type="match status" value="1"/>
</dbReference>
<dbReference type="PANTHER" id="PTHR46696:SF3">
    <property type="entry name" value="PULCHERRIMINIC ACID SYNTHASE"/>
    <property type="match status" value="1"/>
</dbReference>
<dbReference type="GO" id="GO:0016705">
    <property type="term" value="F:oxidoreductase activity, acting on paired donors, with incorporation or reduction of molecular oxygen"/>
    <property type="evidence" value="ECO:0007669"/>
    <property type="project" value="InterPro"/>
</dbReference>
<evidence type="ECO:0000256" key="4">
    <source>
        <dbReference type="ARBA" id="ARBA00023002"/>
    </source>
</evidence>
<dbReference type="Proteomes" id="UP000295087">
    <property type="component" value="Unassembled WGS sequence"/>
</dbReference>
<evidence type="ECO:0000256" key="7">
    <source>
        <dbReference type="RuleBase" id="RU000461"/>
    </source>
</evidence>
<evidence type="ECO:0000256" key="6">
    <source>
        <dbReference type="ARBA" id="ARBA00023033"/>
    </source>
</evidence>
<proteinExistence type="inferred from homology"/>
<organism evidence="8 9">
    <name type="scientific">Nocardia ignorata</name>
    <dbReference type="NCBI Taxonomy" id="145285"/>
    <lineage>
        <taxon>Bacteria</taxon>
        <taxon>Bacillati</taxon>
        <taxon>Actinomycetota</taxon>
        <taxon>Actinomycetes</taxon>
        <taxon>Mycobacteriales</taxon>
        <taxon>Nocardiaceae</taxon>
        <taxon>Nocardia</taxon>
    </lineage>
</organism>
<keyword evidence="2 7" id="KW-0349">Heme</keyword>
<dbReference type="RefSeq" id="WP_067492074.1">
    <property type="nucleotide sequence ID" value="NZ_JBHXPO010000001.1"/>
</dbReference>
<dbReference type="InterPro" id="IPR001128">
    <property type="entry name" value="Cyt_P450"/>
</dbReference>
<dbReference type="InterPro" id="IPR017972">
    <property type="entry name" value="Cyt_P450_CS"/>
</dbReference>
<evidence type="ECO:0000256" key="1">
    <source>
        <dbReference type="ARBA" id="ARBA00010617"/>
    </source>
</evidence>
<evidence type="ECO:0000256" key="2">
    <source>
        <dbReference type="ARBA" id="ARBA00022617"/>
    </source>
</evidence>
<keyword evidence="3 7" id="KW-0479">Metal-binding</keyword>
<sequence length="406" mass="44378">MPNSSLLDHLDITDIDFAFQDTPDLHRVLADLRARRPYAIVPFAGTRAVLLLTHDLVSAAFKDEETFPAQAVYSLTTEPVLGRTLQCMTGDEHRVNRAIVAPPFRRSLVSGWIEPLLAPVAHEVIDRFAPLGAADLVAEFTTRYPVLVISRLLGLPVGDEATVLRWAHDLFYFPLDPAAAHRASREFADHVLPIIAARREEPGADLISKLVTESVEGTTLSDDQILAFLRLLFPAGADTTMLALGNTLSALLTHPDQLALVTADPEEQAEWAIWEGLRWEPPVGLLPRACPRDTHWQGLDIPALTPMLFAVNAAHRDPAKYPAPHEFDITRRATTMLSFGQGPHSCLGSWLALAELRTALTALLTRLPDLRLADAAAAEDATVTSQVGTALRGPGALRVRWNRAAS</sequence>